<dbReference type="Proteomes" id="UP000887576">
    <property type="component" value="Unplaced"/>
</dbReference>
<evidence type="ECO:0000313" key="1">
    <source>
        <dbReference type="Proteomes" id="UP000887576"/>
    </source>
</evidence>
<evidence type="ECO:0000313" key="2">
    <source>
        <dbReference type="WBParaSite" id="JU765_v2.g19718.t1"/>
    </source>
</evidence>
<sequence>MISNSGNSNPTTAADLGKTVLQSETFDSNSFINSWTCVLPPNVNSLDQKLDTSMPVGIPNNQTTSAALEAVYGSSSATTDRNLANNPYYNAVNYANPSAYNASYNQYYQLTANIRNPTAAQFANYFGAAAAGVNPVYYGPGGYNGSNLVAAAGFDYPYTSGANYYTGGNRTSGSTYYNPTLPYAGLGLGETVTPSTSNGSNQVSPYSVSGSKTDHKIARRNKKKKTIGGLSAEEPNHAFVFIWELEDLCQCLAYRQNYSVLNSLIERILLNGFQLQHLDECDQANIEDANVDESVHEVCFNASSANNGQMKASPDKSETVEDPLMSGVRVNAVANEGLQRMAARYQRVRTVYNQCKDSVDELLTLIDVSPMQQTALRLNELIAQADVYHNLESYRNCLQLAVERSGSKGETYTNVVLSSEPLSSTMAKLLITGLSAYIPVENIYSSHKFGRADVLDRILHRYKKASIVISSNPETSEIAKKEKTPFWRISNNTDVDKFHHALDKYLLN</sequence>
<reference evidence="2" key="1">
    <citation type="submission" date="2022-11" db="UniProtKB">
        <authorList>
            <consortium name="WormBaseParasite"/>
        </authorList>
    </citation>
    <scope>IDENTIFICATION</scope>
</reference>
<organism evidence="1 2">
    <name type="scientific">Panagrolaimus sp. JU765</name>
    <dbReference type="NCBI Taxonomy" id="591449"/>
    <lineage>
        <taxon>Eukaryota</taxon>
        <taxon>Metazoa</taxon>
        <taxon>Ecdysozoa</taxon>
        <taxon>Nematoda</taxon>
        <taxon>Chromadorea</taxon>
        <taxon>Rhabditida</taxon>
        <taxon>Tylenchina</taxon>
        <taxon>Panagrolaimomorpha</taxon>
        <taxon>Panagrolaimoidea</taxon>
        <taxon>Panagrolaimidae</taxon>
        <taxon>Panagrolaimus</taxon>
    </lineage>
</organism>
<proteinExistence type="predicted"/>
<dbReference type="WBParaSite" id="JU765_v2.g19718.t1">
    <property type="protein sequence ID" value="JU765_v2.g19718.t1"/>
    <property type="gene ID" value="JU765_v2.g19718"/>
</dbReference>
<accession>A0AC34QV89</accession>
<name>A0AC34QV89_9BILA</name>
<protein>
    <submittedName>
        <fullName evidence="2">Eyes absent homolog</fullName>
    </submittedName>
</protein>